<accession>A0ABY4SR36</accession>
<protein>
    <recommendedName>
        <fullName evidence="3">Chemotaxis protein CheE</fullName>
    </recommendedName>
</protein>
<organism evidence="1 2">
    <name type="scientific">Brevundimonas albigilva</name>
    <dbReference type="NCBI Taxonomy" id="1312364"/>
    <lineage>
        <taxon>Bacteria</taxon>
        <taxon>Pseudomonadati</taxon>
        <taxon>Pseudomonadota</taxon>
        <taxon>Alphaproteobacteria</taxon>
        <taxon>Caulobacterales</taxon>
        <taxon>Caulobacteraceae</taxon>
        <taxon>Brevundimonas</taxon>
    </lineage>
</organism>
<evidence type="ECO:0008006" key="3">
    <source>
        <dbReference type="Google" id="ProtNLM"/>
    </source>
</evidence>
<reference evidence="1" key="1">
    <citation type="submission" date="2022-05" db="EMBL/GenBank/DDBJ databases">
        <title>Brevundimonas albigilva TT17 genome sequence.</title>
        <authorList>
            <person name="Lee K."/>
            <person name="Son H."/>
        </authorList>
    </citation>
    <scope>NUCLEOTIDE SEQUENCE</scope>
    <source>
        <strain evidence="1">TT17</strain>
    </source>
</reference>
<dbReference type="RefSeq" id="WP_249751158.1">
    <property type="nucleotide sequence ID" value="NZ_CP097298.1"/>
</dbReference>
<evidence type="ECO:0000313" key="2">
    <source>
        <dbReference type="Proteomes" id="UP001055429"/>
    </source>
</evidence>
<dbReference type="Proteomes" id="UP001055429">
    <property type="component" value="Chromosome"/>
</dbReference>
<evidence type="ECO:0000313" key="1">
    <source>
        <dbReference type="EMBL" id="URI16072.1"/>
    </source>
</evidence>
<gene>
    <name evidence="1" type="ORF">M8231_03555</name>
</gene>
<dbReference type="EMBL" id="CP097649">
    <property type="protein sequence ID" value="URI16072.1"/>
    <property type="molecule type" value="Genomic_DNA"/>
</dbReference>
<name>A0ABY4SR36_9CAUL</name>
<sequence length="136" mass="14143">MSRPGGSTAAELLSRAQANLDGQREHALGLLAGDVDRLAALCAARSPGAEAEVYALSSALVDIAGLLSIDPFYEAAYSLCETASHMEAAGTWRWPAVEVHVRALSLILLAPAERSPAAVQLLDGLKAVREHAGRAG</sequence>
<proteinExistence type="predicted"/>
<keyword evidence="2" id="KW-1185">Reference proteome</keyword>